<dbReference type="Pfam" id="PF08811">
    <property type="entry name" value="DUF1800"/>
    <property type="match status" value="1"/>
</dbReference>
<keyword evidence="2" id="KW-1185">Reference proteome</keyword>
<organism evidence="1 2">
    <name type="scientific">Nocardioides zeae</name>
    <dbReference type="NCBI Taxonomy" id="1457234"/>
    <lineage>
        <taxon>Bacteria</taxon>
        <taxon>Bacillati</taxon>
        <taxon>Actinomycetota</taxon>
        <taxon>Actinomycetes</taxon>
        <taxon>Propionibacteriales</taxon>
        <taxon>Nocardioidaceae</taxon>
        <taxon>Nocardioides</taxon>
    </lineage>
</organism>
<gene>
    <name evidence="1" type="ORF">G3T38_08805</name>
</gene>
<reference evidence="1 2" key="1">
    <citation type="journal article" date="2014" name="Int. J. Syst. Evol. Microbiol.">
        <title>Nocardioides zeae sp. nov., isolated from the stem of Zea mays.</title>
        <authorList>
            <person name="Glaeser S.P."/>
            <person name="McInroy J.A."/>
            <person name="Busse H.J."/>
            <person name="Kampfer P."/>
        </authorList>
    </citation>
    <scope>NUCLEOTIDE SEQUENCE [LARGE SCALE GENOMIC DNA]</scope>
    <source>
        <strain evidence="1 2">JCM 30728</strain>
    </source>
</reference>
<proteinExistence type="predicted"/>
<dbReference type="RefSeq" id="WP_163771920.1">
    <property type="nucleotide sequence ID" value="NZ_JAAGXA010000005.1"/>
</dbReference>
<dbReference type="AlphaFoldDB" id="A0A6P0HJG2"/>
<protein>
    <submittedName>
        <fullName evidence="1">DUF1800 domain-containing protein</fullName>
    </submittedName>
</protein>
<evidence type="ECO:0000313" key="2">
    <source>
        <dbReference type="Proteomes" id="UP000468687"/>
    </source>
</evidence>
<comment type="caution">
    <text evidence="1">The sequence shown here is derived from an EMBL/GenBank/DDBJ whole genome shotgun (WGS) entry which is preliminary data.</text>
</comment>
<evidence type="ECO:0000313" key="1">
    <source>
        <dbReference type="EMBL" id="NEN78377.1"/>
    </source>
</evidence>
<dbReference type="EMBL" id="JAAGXA010000005">
    <property type="protein sequence ID" value="NEN78377.1"/>
    <property type="molecule type" value="Genomic_DNA"/>
</dbReference>
<accession>A0A6P0HJG2</accession>
<dbReference type="InterPro" id="IPR014917">
    <property type="entry name" value="DUF1800"/>
</dbReference>
<dbReference type="Proteomes" id="UP000468687">
    <property type="component" value="Unassembled WGS sequence"/>
</dbReference>
<name>A0A6P0HJG2_9ACTN</name>
<sequence length="493" mass="54672">MSPATTARASATPTRYGAGAPLDAEQRHFVSRWSYGYTPALARDVLTAGGTAAWFRQQLQPSTIPDAAADATWGWWPSLARTAADLWQRQVEEVEGGWEVMAYYGSWLMLRRITSKRQVHELMTEFWEGHFHVPVNGDSHFVYRVPYGQAIRQHALGNFADLLKATITHPAMGLFLDNAVSTKSKPNENLGRELLELHTVGRGEYTEADVKESARILTGYRVDVWRTWDASYRPADHSTGPVRVMGFSHANSDPDGRVVTAAYLDYLARHPATARRICRKLATRFVQDEPSTALVEHLAQVYLASGTSIPAVLRALAVRPEFRAARGTKMRDPGADVVATYRALGATFAKPTSTEAAATQILWIASNLGQRPFEWGRPDGPPLVNSAWSSTSRALASFSFHWSAAGRWWPVKDIAYQSPAQWLPQASLTLAQLVDHLCVRMLGVPSTAALLQACCEVTNYAPTTRITADHALVKWEFHRLLSSLLDSPQHLTR</sequence>